<dbReference type="EMBL" id="GBRH01200253">
    <property type="protein sequence ID" value="JAD97642.1"/>
    <property type="molecule type" value="Transcribed_RNA"/>
</dbReference>
<proteinExistence type="predicted"/>
<accession>A0A0A9ENQ1</accession>
<reference evidence="1" key="2">
    <citation type="journal article" date="2015" name="Data Brief">
        <title>Shoot transcriptome of the giant reed, Arundo donax.</title>
        <authorList>
            <person name="Barrero R.A."/>
            <person name="Guerrero F.D."/>
            <person name="Moolhuijzen P."/>
            <person name="Goolsby J.A."/>
            <person name="Tidwell J."/>
            <person name="Bellgard S.E."/>
            <person name="Bellgard M.I."/>
        </authorList>
    </citation>
    <scope>NUCLEOTIDE SEQUENCE</scope>
    <source>
        <tissue evidence="1">Shoot tissue taken approximately 20 cm above the soil surface</tissue>
    </source>
</reference>
<name>A0A0A9ENQ1_ARUDO</name>
<dbReference type="AlphaFoldDB" id="A0A0A9ENQ1"/>
<evidence type="ECO:0000313" key="1">
    <source>
        <dbReference type="EMBL" id="JAD97642.1"/>
    </source>
</evidence>
<organism evidence="1">
    <name type="scientific">Arundo donax</name>
    <name type="common">Giant reed</name>
    <name type="synonym">Donax arundinaceus</name>
    <dbReference type="NCBI Taxonomy" id="35708"/>
    <lineage>
        <taxon>Eukaryota</taxon>
        <taxon>Viridiplantae</taxon>
        <taxon>Streptophyta</taxon>
        <taxon>Embryophyta</taxon>
        <taxon>Tracheophyta</taxon>
        <taxon>Spermatophyta</taxon>
        <taxon>Magnoliopsida</taxon>
        <taxon>Liliopsida</taxon>
        <taxon>Poales</taxon>
        <taxon>Poaceae</taxon>
        <taxon>PACMAD clade</taxon>
        <taxon>Arundinoideae</taxon>
        <taxon>Arundineae</taxon>
        <taxon>Arundo</taxon>
    </lineage>
</organism>
<sequence>MPATMLGLRPPMPLVCCLRQLQVVWRSAVERAAALRLLTPAQQAGVVVGDLPMA</sequence>
<reference evidence="1" key="1">
    <citation type="submission" date="2014-09" db="EMBL/GenBank/DDBJ databases">
        <authorList>
            <person name="Magalhaes I.L.F."/>
            <person name="Oliveira U."/>
            <person name="Santos F.R."/>
            <person name="Vidigal T.H.D.A."/>
            <person name="Brescovit A.D."/>
            <person name="Santos A.J."/>
        </authorList>
    </citation>
    <scope>NUCLEOTIDE SEQUENCE</scope>
    <source>
        <tissue evidence="1">Shoot tissue taken approximately 20 cm above the soil surface</tissue>
    </source>
</reference>
<protein>
    <submittedName>
        <fullName evidence="1">Plt1</fullName>
    </submittedName>
</protein>